<keyword evidence="1" id="KW-0805">Transcription regulation</keyword>
<organism evidence="7 8">
    <name type="scientific">Streptomyces avermitilis (strain ATCC 31267 / DSM 46492 / JCM 5070 / NBRC 14893 / NCIMB 12804 / NRRL 8165 / MA-4680)</name>
    <dbReference type="NCBI Taxonomy" id="227882"/>
    <lineage>
        <taxon>Bacteria</taxon>
        <taxon>Bacillati</taxon>
        <taxon>Actinomycetota</taxon>
        <taxon>Actinomycetes</taxon>
        <taxon>Kitasatosporales</taxon>
        <taxon>Streptomycetaceae</taxon>
        <taxon>Streptomyces</taxon>
    </lineage>
</organism>
<feature type="compositionally biased region" description="Basic and acidic residues" evidence="5">
    <location>
        <begin position="1"/>
        <end position="10"/>
    </location>
</feature>
<evidence type="ECO:0000256" key="1">
    <source>
        <dbReference type="ARBA" id="ARBA00023015"/>
    </source>
</evidence>
<dbReference type="InterPro" id="IPR001647">
    <property type="entry name" value="HTH_TetR"/>
</dbReference>
<accession>Q82NE4</accession>
<feature type="DNA-binding region" description="H-T-H motif" evidence="4">
    <location>
        <begin position="50"/>
        <end position="69"/>
    </location>
</feature>
<proteinExistence type="predicted"/>
<dbReference type="Pfam" id="PF00440">
    <property type="entry name" value="TetR_N"/>
    <property type="match status" value="1"/>
</dbReference>
<dbReference type="SUPFAM" id="SSF48498">
    <property type="entry name" value="Tetracyclin repressor-like, C-terminal domain"/>
    <property type="match status" value="1"/>
</dbReference>
<dbReference type="eggNOG" id="COG1309">
    <property type="taxonomic scope" value="Bacteria"/>
</dbReference>
<reference evidence="7 8" key="3">
    <citation type="journal article" date="2014" name="J. Ind. Microbiol. Biotechnol.">
        <title>Genome mining of the Streptomyces avermitilis genome and development of genome-minimized hosts for heterologous expression of biosynthetic gene clusters.</title>
        <authorList>
            <person name="Ikeda H."/>
            <person name="Shin-ya K."/>
            <person name="Omura S."/>
        </authorList>
    </citation>
    <scope>NUCLEOTIDE SEQUENCE [LARGE SCALE GENOMIC DNA]</scope>
    <source>
        <strain evidence="8">ATCC 31267 / DSM 46492 / JCM 5070 / NBRC 14893 / NCIMB 12804 / NRRL 8165 / MA-4680</strain>
    </source>
</reference>
<evidence type="ECO:0000256" key="4">
    <source>
        <dbReference type="PROSITE-ProRule" id="PRU00335"/>
    </source>
</evidence>
<evidence type="ECO:0000313" key="7">
    <source>
        <dbReference type="EMBL" id="BAC69069.1"/>
    </source>
</evidence>
<evidence type="ECO:0000256" key="2">
    <source>
        <dbReference type="ARBA" id="ARBA00023125"/>
    </source>
</evidence>
<evidence type="ECO:0000313" key="8">
    <source>
        <dbReference type="Proteomes" id="UP000000428"/>
    </source>
</evidence>
<dbReference type="HOGENOM" id="CLU_069356_9_1_11"/>
<keyword evidence="2 4" id="KW-0238">DNA-binding</keyword>
<gene>
    <name evidence="7" type="ORF">SAVERM_1359</name>
</gene>
<dbReference type="PANTHER" id="PTHR30055:SF243">
    <property type="entry name" value="HTH-TYPE TRANSCRIPTIONAL REGULATOR RV1816"/>
    <property type="match status" value="1"/>
</dbReference>
<dbReference type="KEGG" id="sma:SAVERM_1359"/>
<dbReference type="InterPro" id="IPR025996">
    <property type="entry name" value="MT1864/Rv1816-like_C"/>
</dbReference>
<name>Q82NE4_STRAW</name>
<evidence type="ECO:0000259" key="6">
    <source>
        <dbReference type="PROSITE" id="PS50977"/>
    </source>
</evidence>
<dbReference type="Proteomes" id="UP000000428">
    <property type="component" value="Chromosome"/>
</dbReference>
<feature type="region of interest" description="Disordered" evidence="5">
    <location>
        <begin position="1"/>
        <end position="21"/>
    </location>
</feature>
<feature type="domain" description="HTH tetR-type" evidence="6">
    <location>
        <begin position="27"/>
        <end position="87"/>
    </location>
</feature>
<protein>
    <submittedName>
        <fullName evidence="7">TetR-family transcriptional regulator</fullName>
    </submittedName>
</protein>
<dbReference type="InterPro" id="IPR050109">
    <property type="entry name" value="HTH-type_TetR-like_transc_reg"/>
</dbReference>
<reference evidence="7 8" key="2">
    <citation type="journal article" date="2003" name="Nat. Biotechnol.">
        <title>Complete genome sequence and comparative analysis of the industrial microorganism Streptomyces avermitilis.</title>
        <authorList>
            <person name="Ikeda H."/>
            <person name="Ishikawa J."/>
            <person name="Hanamoto A."/>
            <person name="Shinose M."/>
            <person name="Kikuchi H."/>
            <person name="Shiba T."/>
            <person name="Sakaki Y."/>
            <person name="Hattori M."/>
            <person name="Omura S."/>
        </authorList>
    </citation>
    <scope>NUCLEOTIDE SEQUENCE [LARGE SCALE GENOMIC DNA]</scope>
    <source>
        <strain evidence="8">ATCC 31267 / DSM 46492 / JCM 5070 / NBRC 14893 / NCIMB 12804 / NRRL 8165 / MA-4680</strain>
    </source>
</reference>
<sequence>MYGTHHRDAVESATVGKTNGRRERLRAETTAEIKRVALELMATGGPDAITLRAIAREMGMTANAIYGYFATRDDLVTTLINDVYTSLVDTVDTAWETAPAQDPAARIQAWACAFRGWALAGPEGFRLIYGDPVPGYRPPAGGAAPDAAHRVCKGITALAAAAWPHAEHRYADSDFSWSDFDTGLLDKVRPAFPELPPAAVALALRIWSHLHGLISLEIYGHLQTQTLNPDKLFREELAQLIRSLSMTPQG</sequence>
<evidence type="ECO:0000256" key="3">
    <source>
        <dbReference type="ARBA" id="ARBA00023163"/>
    </source>
</evidence>
<dbReference type="GO" id="GO:0000976">
    <property type="term" value="F:transcription cis-regulatory region binding"/>
    <property type="evidence" value="ECO:0007669"/>
    <property type="project" value="TreeGrafter"/>
</dbReference>
<reference evidence="7 8" key="1">
    <citation type="journal article" date="2001" name="Proc. Natl. Acad. Sci. U.S.A.">
        <title>Genome sequence of an industrial microorganism Streptomyces avermitilis: deducing the ability of producing secondary metabolites.</title>
        <authorList>
            <person name="Omura S."/>
            <person name="Ikeda H."/>
            <person name="Ishikawa J."/>
            <person name="Hanamoto A."/>
            <person name="Takahashi C."/>
            <person name="Shinose M."/>
            <person name="Takahashi Y."/>
            <person name="Horikawa H."/>
            <person name="Nakazawa H."/>
            <person name="Osonoe T."/>
            <person name="Kikuchi H."/>
            <person name="Shiba T."/>
            <person name="Sakaki Y."/>
            <person name="Hattori M."/>
        </authorList>
    </citation>
    <scope>NUCLEOTIDE SEQUENCE [LARGE SCALE GENOMIC DNA]</scope>
    <source>
        <strain evidence="8">ATCC 31267 / DSM 46492 / JCM 5070 / NBRC 14893 / NCIMB 12804 / NRRL 8165 / MA-4680</strain>
    </source>
</reference>
<dbReference type="SUPFAM" id="SSF46689">
    <property type="entry name" value="Homeodomain-like"/>
    <property type="match status" value="1"/>
</dbReference>
<keyword evidence="8" id="KW-1185">Reference proteome</keyword>
<dbReference type="Pfam" id="PF13305">
    <property type="entry name" value="TetR_C_33"/>
    <property type="match status" value="1"/>
</dbReference>
<dbReference type="EMBL" id="BA000030">
    <property type="protein sequence ID" value="BAC69069.1"/>
    <property type="molecule type" value="Genomic_DNA"/>
</dbReference>
<dbReference type="PANTHER" id="PTHR30055">
    <property type="entry name" value="HTH-TYPE TRANSCRIPTIONAL REGULATOR RUTR"/>
    <property type="match status" value="1"/>
</dbReference>
<dbReference type="InterPro" id="IPR036271">
    <property type="entry name" value="Tet_transcr_reg_TetR-rel_C_sf"/>
</dbReference>
<keyword evidence="3" id="KW-0804">Transcription</keyword>
<dbReference type="OrthoDB" id="3210322at2"/>
<dbReference type="Gene3D" id="1.10.357.10">
    <property type="entry name" value="Tetracycline Repressor, domain 2"/>
    <property type="match status" value="1"/>
</dbReference>
<evidence type="ECO:0000256" key="5">
    <source>
        <dbReference type="SAM" id="MobiDB-lite"/>
    </source>
</evidence>
<dbReference type="InterPro" id="IPR009057">
    <property type="entry name" value="Homeodomain-like_sf"/>
</dbReference>
<dbReference type="AlphaFoldDB" id="Q82NE4"/>
<dbReference type="PROSITE" id="PS50977">
    <property type="entry name" value="HTH_TETR_2"/>
    <property type="match status" value="1"/>
</dbReference>
<dbReference type="GO" id="GO:0003700">
    <property type="term" value="F:DNA-binding transcription factor activity"/>
    <property type="evidence" value="ECO:0007669"/>
    <property type="project" value="TreeGrafter"/>
</dbReference>